<dbReference type="Gene3D" id="1.20.1280.50">
    <property type="match status" value="1"/>
</dbReference>
<organism evidence="2 3">
    <name type="scientific">Cardamine amara subsp. amara</name>
    <dbReference type="NCBI Taxonomy" id="228776"/>
    <lineage>
        <taxon>Eukaryota</taxon>
        <taxon>Viridiplantae</taxon>
        <taxon>Streptophyta</taxon>
        <taxon>Embryophyta</taxon>
        <taxon>Tracheophyta</taxon>
        <taxon>Spermatophyta</taxon>
        <taxon>Magnoliopsida</taxon>
        <taxon>eudicotyledons</taxon>
        <taxon>Gunneridae</taxon>
        <taxon>Pentapetalae</taxon>
        <taxon>rosids</taxon>
        <taxon>malvids</taxon>
        <taxon>Brassicales</taxon>
        <taxon>Brassicaceae</taxon>
        <taxon>Cardamineae</taxon>
        <taxon>Cardamine</taxon>
    </lineage>
</organism>
<name>A0ABD1AWB7_CARAN</name>
<evidence type="ECO:0000313" key="2">
    <source>
        <dbReference type="EMBL" id="KAL1211046.1"/>
    </source>
</evidence>
<dbReference type="AlphaFoldDB" id="A0ABD1AWB7"/>
<proteinExistence type="predicted"/>
<dbReference type="InterPro" id="IPR001810">
    <property type="entry name" value="F-box_dom"/>
</dbReference>
<dbReference type="Pfam" id="PF00646">
    <property type="entry name" value="F-box"/>
    <property type="match status" value="1"/>
</dbReference>
<evidence type="ECO:0000313" key="3">
    <source>
        <dbReference type="Proteomes" id="UP001558713"/>
    </source>
</evidence>
<dbReference type="PANTHER" id="PTHR32212:SF464">
    <property type="entry name" value="FBD DOMAIN-CONTAINING PROTEIN"/>
    <property type="match status" value="1"/>
</dbReference>
<sequence length="228" mass="26486">MKKQTSSGEDRISLLPESVLCHILSFLTTEETVWTSVLSSRWRNLWKWVPTLDLNRFSFPNGKASADFTYKFLNFLSEFKLTTGNYVSLYEPCLRRVIKNKVQHLQVDNKLGLRNIKIPLTSSLCEALVSLKLHCVKLKGFKSLSLPCLKTMYLEDVIFPKLQVMIDSPRLEYLTLIDYEVESFNIKMSMSDSIKVDIDVDFEPENHMTYQKEILSIIFSILFQPLEI</sequence>
<protein>
    <submittedName>
        <fullName evidence="2">F-box/FBD/LRR-repeat protein</fullName>
    </submittedName>
</protein>
<dbReference type="CDD" id="cd22160">
    <property type="entry name" value="F-box_AtFBL13-like"/>
    <property type="match status" value="1"/>
</dbReference>
<dbReference type="EMBL" id="JBANAX010000384">
    <property type="protein sequence ID" value="KAL1211046.1"/>
    <property type="molecule type" value="Genomic_DNA"/>
</dbReference>
<dbReference type="SUPFAM" id="SSF81383">
    <property type="entry name" value="F-box domain"/>
    <property type="match status" value="1"/>
</dbReference>
<dbReference type="InterPro" id="IPR053781">
    <property type="entry name" value="F-box_AtFBL13-like"/>
</dbReference>
<gene>
    <name evidence="2" type="ORF">V5N11_018455</name>
</gene>
<keyword evidence="3" id="KW-1185">Reference proteome</keyword>
<accession>A0ABD1AWB7</accession>
<reference evidence="2 3" key="1">
    <citation type="submission" date="2024-04" db="EMBL/GenBank/DDBJ databases">
        <title>Genome assembly C_amara_ONT_v2.</title>
        <authorList>
            <person name="Yant L."/>
            <person name="Moore C."/>
            <person name="Slenker M."/>
        </authorList>
    </citation>
    <scope>NUCLEOTIDE SEQUENCE [LARGE SCALE GENOMIC DNA]</scope>
    <source>
        <tissue evidence="2">Leaf</tissue>
    </source>
</reference>
<comment type="caution">
    <text evidence="2">The sequence shown here is derived from an EMBL/GenBank/DDBJ whole genome shotgun (WGS) entry which is preliminary data.</text>
</comment>
<dbReference type="InterPro" id="IPR036047">
    <property type="entry name" value="F-box-like_dom_sf"/>
</dbReference>
<feature type="domain" description="F-box" evidence="1">
    <location>
        <begin position="12"/>
        <end position="50"/>
    </location>
</feature>
<evidence type="ECO:0000259" key="1">
    <source>
        <dbReference type="Pfam" id="PF00646"/>
    </source>
</evidence>
<dbReference type="Proteomes" id="UP001558713">
    <property type="component" value="Unassembled WGS sequence"/>
</dbReference>
<dbReference type="PANTHER" id="PTHR32212">
    <property type="entry name" value="CYCLIN-LIKE F-BOX"/>
    <property type="match status" value="1"/>
</dbReference>